<dbReference type="AlphaFoldDB" id="L1IXG6"/>
<feature type="compositionally biased region" description="Polar residues" evidence="1">
    <location>
        <begin position="347"/>
        <end position="360"/>
    </location>
</feature>
<evidence type="ECO:0000256" key="1">
    <source>
        <dbReference type="SAM" id="MobiDB-lite"/>
    </source>
</evidence>
<feature type="compositionally biased region" description="Basic and acidic residues" evidence="1">
    <location>
        <begin position="46"/>
        <end position="55"/>
    </location>
</feature>
<dbReference type="HOGENOM" id="CLU_567986_0_0_1"/>
<dbReference type="Proteomes" id="UP000011087">
    <property type="component" value="Unassembled WGS sequence"/>
</dbReference>
<reference evidence="2 4" key="1">
    <citation type="journal article" date="2012" name="Nature">
        <title>Algal genomes reveal evolutionary mosaicism and the fate of nucleomorphs.</title>
        <authorList>
            <consortium name="DOE Joint Genome Institute"/>
            <person name="Curtis B.A."/>
            <person name="Tanifuji G."/>
            <person name="Burki F."/>
            <person name="Gruber A."/>
            <person name="Irimia M."/>
            <person name="Maruyama S."/>
            <person name="Arias M.C."/>
            <person name="Ball S.G."/>
            <person name="Gile G.H."/>
            <person name="Hirakawa Y."/>
            <person name="Hopkins J.F."/>
            <person name="Kuo A."/>
            <person name="Rensing S.A."/>
            <person name="Schmutz J."/>
            <person name="Symeonidi A."/>
            <person name="Elias M."/>
            <person name="Eveleigh R.J."/>
            <person name="Herman E.K."/>
            <person name="Klute M.J."/>
            <person name="Nakayama T."/>
            <person name="Obornik M."/>
            <person name="Reyes-Prieto A."/>
            <person name="Armbrust E.V."/>
            <person name="Aves S.J."/>
            <person name="Beiko R.G."/>
            <person name="Coutinho P."/>
            <person name="Dacks J.B."/>
            <person name="Durnford D.G."/>
            <person name="Fast N.M."/>
            <person name="Green B.R."/>
            <person name="Grisdale C.J."/>
            <person name="Hempel F."/>
            <person name="Henrissat B."/>
            <person name="Hoppner M.P."/>
            <person name="Ishida K."/>
            <person name="Kim E."/>
            <person name="Koreny L."/>
            <person name="Kroth P.G."/>
            <person name="Liu Y."/>
            <person name="Malik S.B."/>
            <person name="Maier U.G."/>
            <person name="McRose D."/>
            <person name="Mock T."/>
            <person name="Neilson J.A."/>
            <person name="Onodera N.T."/>
            <person name="Poole A.M."/>
            <person name="Pritham E.J."/>
            <person name="Richards T.A."/>
            <person name="Rocap G."/>
            <person name="Roy S.W."/>
            <person name="Sarai C."/>
            <person name="Schaack S."/>
            <person name="Shirato S."/>
            <person name="Slamovits C.H."/>
            <person name="Spencer D.F."/>
            <person name="Suzuki S."/>
            <person name="Worden A.Z."/>
            <person name="Zauner S."/>
            <person name="Barry K."/>
            <person name="Bell C."/>
            <person name="Bharti A.K."/>
            <person name="Crow J.A."/>
            <person name="Grimwood J."/>
            <person name="Kramer R."/>
            <person name="Lindquist E."/>
            <person name="Lucas S."/>
            <person name="Salamov A."/>
            <person name="McFadden G.I."/>
            <person name="Lane C.E."/>
            <person name="Keeling P.J."/>
            <person name="Gray M.W."/>
            <person name="Grigoriev I.V."/>
            <person name="Archibald J.M."/>
        </authorList>
    </citation>
    <scope>NUCLEOTIDE SEQUENCE</scope>
    <source>
        <strain evidence="2 4">CCMP2712</strain>
    </source>
</reference>
<proteinExistence type="predicted"/>
<dbReference type="EnsemblProtists" id="EKX40921">
    <property type="protein sequence ID" value="EKX40921"/>
    <property type="gene ID" value="GUITHDRAFT_112925"/>
</dbReference>
<sequence length="481" mass="53757">MSLNIEDKQARHPSLLERSEELLRSQRAFSDLSSRHQEQLSSAPKMFEERTRDGRSGTLTRQVLGRNPRVEEKEEEEESALLLDIRKDPTRTSFKRDAFLSTLITGEHADVEKELRYRKSLRDKDARSQQGKGLQQELGGYKEAEKLLKSRPPLKDPFDLVQGLCRYTPRPTDPELRKSRSANRYAYSGEPPPLSPYHPTAATASIKTSGGAGERRGEDGKTTGKERMGLQERTKDTEKLAREDLESFLMGRSEEIDWKLNNRNHTQKNQIDNQNDKHEIHNHRESKQAESAKIASVAHPREAPSKSTTEWKHEKASIAFTAPTPTPSHDHINKAPPPAPPADKPSNIHSTASNDTSASSRGRLGIGGFLRGMFGCADRREGNPKRMQSAQEEPPGRGKAEIQGIRAGQEVIYKSSSPKTDNDVEISLPLRLALSRRKLDSLHELLAAVGEEAQLRGVILSGEPDNVQYGQDLLEAVLNEA</sequence>
<evidence type="ECO:0000313" key="4">
    <source>
        <dbReference type="Proteomes" id="UP000011087"/>
    </source>
</evidence>
<keyword evidence="4" id="KW-1185">Reference proteome</keyword>
<reference evidence="3" key="3">
    <citation type="submission" date="2016-03" db="UniProtKB">
        <authorList>
            <consortium name="EnsemblProtists"/>
        </authorList>
    </citation>
    <scope>IDENTIFICATION</scope>
</reference>
<feature type="compositionally biased region" description="Low complexity" evidence="1">
    <location>
        <begin position="129"/>
        <end position="139"/>
    </location>
</feature>
<feature type="compositionally biased region" description="Basic and acidic residues" evidence="1">
    <location>
        <begin position="299"/>
        <end position="316"/>
    </location>
</feature>
<feature type="compositionally biased region" description="Basic and acidic residues" evidence="1">
    <location>
        <begin position="274"/>
        <end position="290"/>
    </location>
</feature>
<name>L1IXG6_GUITC</name>
<feature type="region of interest" description="Disordered" evidence="1">
    <location>
        <begin position="120"/>
        <end position="240"/>
    </location>
</feature>
<dbReference type="GeneID" id="17297657"/>
<organism evidence="2">
    <name type="scientific">Guillardia theta (strain CCMP2712)</name>
    <name type="common">Cryptophyte</name>
    <dbReference type="NCBI Taxonomy" id="905079"/>
    <lineage>
        <taxon>Eukaryota</taxon>
        <taxon>Cryptophyceae</taxon>
        <taxon>Pyrenomonadales</taxon>
        <taxon>Geminigeraceae</taxon>
        <taxon>Guillardia</taxon>
    </lineage>
</organism>
<feature type="compositionally biased region" description="Basic and acidic residues" evidence="1">
    <location>
        <begin position="140"/>
        <end position="158"/>
    </location>
</feature>
<feature type="region of interest" description="Disordered" evidence="1">
    <location>
        <begin position="27"/>
        <end position="78"/>
    </location>
</feature>
<dbReference type="PaxDb" id="55529-EKX40921"/>
<evidence type="ECO:0000313" key="3">
    <source>
        <dbReference type="EnsemblProtists" id="EKX40921"/>
    </source>
</evidence>
<accession>L1IXG6</accession>
<gene>
    <name evidence="2" type="ORF">GUITHDRAFT_112925</name>
</gene>
<evidence type="ECO:0000313" key="2">
    <source>
        <dbReference type="EMBL" id="EKX40921.1"/>
    </source>
</evidence>
<reference evidence="4" key="2">
    <citation type="submission" date="2012-11" db="EMBL/GenBank/DDBJ databases">
        <authorList>
            <person name="Kuo A."/>
            <person name="Curtis B.A."/>
            <person name="Tanifuji G."/>
            <person name="Burki F."/>
            <person name="Gruber A."/>
            <person name="Irimia M."/>
            <person name="Maruyama S."/>
            <person name="Arias M.C."/>
            <person name="Ball S.G."/>
            <person name="Gile G.H."/>
            <person name="Hirakawa Y."/>
            <person name="Hopkins J.F."/>
            <person name="Rensing S.A."/>
            <person name="Schmutz J."/>
            <person name="Symeonidi A."/>
            <person name="Elias M."/>
            <person name="Eveleigh R.J."/>
            <person name="Herman E.K."/>
            <person name="Klute M.J."/>
            <person name="Nakayama T."/>
            <person name="Obornik M."/>
            <person name="Reyes-Prieto A."/>
            <person name="Armbrust E.V."/>
            <person name="Aves S.J."/>
            <person name="Beiko R.G."/>
            <person name="Coutinho P."/>
            <person name="Dacks J.B."/>
            <person name="Durnford D.G."/>
            <person name="Fast N.M."/>
            <person name="Green B.R."/>
            <person name="Grisdale C."/>
            <person name="Hempe F."/>
            <person name="Henrissat B."/>
            <person name="Hoppner M.P."/>
            <person name="Ishida K.-I."/>
            <person name="Kim E."/>
            <person name="Koreny L."/>
            <person name="Kroth P.G."/>
            <person name="Liu Y."/>
            <person name="Malik S.-B."/>
            <person name="Maier U.G."/>
            <person name="McRose D."/>
            <person name="Mock T."/>
            <person name="Neilson J.A."/>
            <person name="Onodera N.T."/>
            <person name="Poole A.M."/>
            <person name="Pritham E.J."/>
            <person name="Richards T.A."/>
            <person name="Rocap G."/>
            <person name="Roy S.W."/>
            <person name="Sarai C."/>
            <person name="Schaack S."/>
            <person name="Shirato S."/>
            <person name="Slamovits C.H."/>
            <person name="Spencer D.F."/>
            <person name="Suzuki S."/>
            <person name="Worden A.Z."/>
            <person name="Zauner S."/>
            <person name="Barry K."/>
            <person name="Bell C."/>
            <person name="Bharti A.K."/>
            <person name="Crow J.A."/>
            <person name="Grimwood J."/>
            <person name="Kramer R."/>
            <person name="Lindquist E."/>
            <person name="Lucas S."/>
            <person name="Salamov A."/>
            <person name="McFadden G.I."/>
            <person name="Lane C.E."/>
            <person name="Keeling P.J."/>
            <person name="Gray M.W."/>
            <person name="Grigoriev I.V."/>
            <person name="Archibald J.M."/>
        </authorList>
    </citation>
    <scope>NUCLEOTIDE SEQUENCE</scope>
    <source>
        <strain evidence="4">CCMP2712</strain>
    </source>
</reference>
<feature type="region of interest" description="Disordered" evidence="1">
    <location>
        <begin position="255"/>
        <end position="400"/>
    </location>
</feature>
<feature type="compositionally biased region" description="Basic and acidic residues" evidence="1">
    <location>
        <begin position="213"/>
        <end position="240"/>
    </location>
</feature>
<feature type="compositionally biased region" description="Polar residues" evidence="1">
    <location>
        <begin position="261"/>
        <end position="273"/>
    </location>
</feature>
<dbReference type="RefSeq" id="XP_005827901.1">
    <property type="nucleotide sequence ID" value="XM_005827844.1"/>
</dbReference>
<protein>
    <submittedName>
        <fullName evidence="2 3">Uncharacterized protein</fullName>
    </submittedName>
</protein>
<dbReference type="EMBL" id="JH993027">
    <property type="protein sequence ID" value="EKX40921.1"/>
    <property type="molecule type" value="Genomic_DNA"/>
</dbReference>
<dbReference type="KEGG" id="gtt:GUITHDRAFT_112925"/>